<name>A0A451GEL5_9GAMM</name>
<dbReference type="Gene3D" id="3.40.630.30">
    <property type="match status" value="1"/>
</dbReference>
<dbReference type="Proteomes" id="UP000288789">
    <property type="component" value="Unassembled WGS sequence"/>
</dbReference>
<gene>
    <name evidence="2" type="ORF">EGC76_04495</name>
</gene>
<dbReference type="PANTHER" id="PTHR43617:SF34">
    <property type="entry name" value="PUTATIVE-RELATED"/>
    <property type="match status" value="1"/>
</dbReference>
<organism evidence="2 3">
    <name type="scientific">Pseudidiomarina gelatinasegens</name>
    <dbReference type="NCBI Taxonomy" id="2487740"/>
    <lineage>
        <taxon>Bacteria</taxon>
        <taxon>Pseudomonadati</taxon>
        <taxon>Pseudomonadota</taxon>
        <taxon>Gammaproteobacteria</taxon>
        <taxon>Alteromonadales</taxon>
        <taxon>Idiomarinaceae</taxon>
        <taxon>Pseudidiomarina</taxon>
    </lineage>
</organism>
<dbReference type="InterPro" id="IPR016181">
    <property type="entry name" value="Acyl_CoA_acyltransferase"/>
</dbReference>
<dbReference type="AlphaFoldDB" id="A0A451GEL5"/>
<proteinExistence type="predicted"/>
<dbReference type="PROSITE" id="PS51186">
    <property type="entry name" value="GNAT"/>
    <property type="match status" value="1"/>
</dbReference>
<dbReference type="RefSeq" id="WP_128351816.1">
    <property type="nucleotide sequence ID" value="NZ_CAXBCQ010000028.1"/>
</dbReference>
<dbReference type="Pfam" id="PF00583">
    <property type="entry name" value="Acetyltransf_1"/>
    <property type="match status" value="1"/>
</dbReference>
<evidence type="ECO:0000313" key="2">
    <source>
        <dbReference type="EMBL" id="RWU11527.1"/>
    </source>
</evidence>
<keyword evidence="3" id="KW-1185">Reference proteome</keyword>
<sequence length="149" mass="16535">MQTDLTIRQARAADVPQLEALERNTYALEGYPSALFYQAIAQWPEFTIVATKSNRVLGYLLAAPGTNSELWIMSLLIDSMARGQGIGAVLVKHLINHISQSPSKFKHLKLSVSPTNLAAIALYQKMGFSTQNQIDDFLGPGEPRLIMRY</sequence>
<dbReference type="GO" id="GO:0016747">
    <property type="term" value="F:acyltransferase activity, transferring groups other than amino-acyl groups"/>
    <property type="evidence" value="ECO:0007669"/>
    <property type="project" value="InterPro"/>
</dbReference>
<accession>A0A451GEL5</accession>
<dbReference type="InterPro" id="IPR000182">
    <property type="entry name" value="GNAT_dom"/>
</dbReference>
<reference evidence="2 3" key="1">
    <citation type="submission" date="2018-12" db="EMBL/GenBank/DDBJ databases">
        <authorList>
            <person name="Li A."/>
            <person name="Zhang M."/>
            <person name="Zhu H."/>
        </authorList>
    </citation>
    <scope>NUCLEOTIDE SEQUENCE [LARGE SCALE GENOMIC DNA]</scope>
    <source>
        <strain evidence="2 3">R04H25</strain>
    </source>
</reference>
<dbReference type="InterPro" id="IPR050276">
    <property type="entry name" value="MshD_Acetyltransferase"/>
</dbReference>
<dbReference type="PANTHER" id="PTHR43617">
    <property type="entry name" value="L-AMINO ACID N-ACETYLTRANSFERASE"/>
    <property type="match status" value="1"/>
</dbReference>
<dbReference type="EMBL" id="RSFE01000003">
    <property type="protein sequence ID" value="RWU11527.1"/>
    <property type="molecule type" value="Genomic_DNA"/>
</dbReference>
<protein>
    <submittedName>
        <fullName evidence="2">N-acetyltransferase</fullName>
    </submittedName>
</protein>
<dbReference type="CDD" id="cd04301">
    <property type="entry name" value="NAT_SF"/>
    <property type="match status" value="1"/>
</dbReference>
<dbReference type="OrthoDB" id="5187710at2"/>
<comment type="caution">
    <text evidence="2">The sequence shown here is derived from an EMBL/GenBank/DDBJ whole genome shotgun (WGS) entry which is preliminary data.</text>
</comment>
<feature type="domain" description="N-acetyltransferase" evidence="1">
    <location>
        <begin position="5"/>
        <end position="149"/>
    </location>
</feature>
<evidence type="ECO:0000313" key="3">
    <source>
        <dbReference type="Proteomes" id="UP000288789"/>
    </source>
</evidence>
<dbReference type="SUPFAM" id="SSF55729">
    <property type="entry name" value="Acyl-CoA N-acyltransferases (Nat)"/>
    <property type="match status" value="1"/>
</dbReference>
<evidence type="ECO:0000259" key="1">
    <source>
        <dbReference type="PROSITE" id="PS51186"/>
    </source>
</evidence>
<keyword evidence="2" id="KW-0808">Transferase</keyword>